<evidence type="ECO:0000313" key="3">
    <source>
        <dbReference type="Proteomes" id="UP000076268"/>
    </source>
</evidence>
<dbReference type="InterPro" id="IPR006674">
    <property type="entry name" value="HD_domain"/>
</dbReference>
<dbReference type="SUPFAM" id="SSF109604">
    <property type="entry name" value="HD-domain/PDEase-like"/>
    <property type="match status" value="1"/>
</dbReference>
<dbReference type="STRING" id="1794912.AXX12_00965"/>
<comment type="caution">
    <text evidence="2">The sequence shown here is derived from an EMBL/GenBank/DDBJ whole genome shotgun (WGS) entry which is preliminary data.</text>
</comment>
<sequence>MISLSRRLPLGAPIFYKWELRAAKPLDACQVKDYCDKVARLLLLSDEQHERLLWAAVLHDIGKILDTSPSHVQTGCQIVAGLKLGNRLSELILRHHDPGSWATIELEILTTVDRFVNLFTCLLDKRLCLEQLRQDCAQGAASAKVTAALEQVL</sequence>
<name>A0A154BW52_ANASB</name>
<proteinExistence type="predicted"/>
<gene>
    <name evidence="2" type="ORF">AXX12_00965</name>
</gene>
<dbReference type="Pfam" id="PF01966">
    <property type="entry name" value="HD"/>
    <property type="match status" value="1"/>
</dbReference>
<dbReference type="NCBIfam" id="TIGR00277">
    <property type="entry name" value="HDIG"/>
    <property type="match status" value="1"/>
</dbReference>
<dbReference type="CDD" id="cd00077">
    <property type="entry name" value="HDc"/>
    <property type="match status" value="1"/>
</dbReference>
<protein>
    <recommendedName>
        <fullName evidence="1">HD domain-containing protein</fullName>
    </recommendedName>
</protein>
<evidence type="ECO:0000313" key="2">
    <source>
        <dbReference type="EMBL" id="KYZ78147.1"/>
    </source>
</evidence>
<feature type="domain" description="HD" evidence="1">
    <location>
        <begin position="39"/>
        <end position="117"/>
    </location>
</feature>
<dbReference type="InterPro" id="IPR003607">
    <property type="entry name" value="HD/PDEase_dom"/>
</dbReference>
<accession>A0A154BW52</accession>
<dbReference type="OrthoDB" id="285216at2"/>
<dbReference type="RefSeq" id="WP_066236858.1">
    <property type="nucleotide sequence ID" value="NZ_LSGP01000001.1"/>
</dbReference>
<dbReference type="InterPro" id="IPR006675">
    <property type="entry name" value="HDIG_dom"/>
</dbReference>
<dbReference type="AlphaFoldDB" id="A0A154BW52"/>
<organism evidence="2 3">
    <name type="scientific">Anaerosporomusa subterranea</name>
    <dbReference type="NCBI Taxonomy" id="1794912"/>
    <lineage>
        <taxon>Bacteria</taxon>
        <taxon>Bacillati</taxon>
        <taxon>Bacillota</taxon>
        <taxon>Negativicutes</taxon>
        <taxon>Acetonemataceae</taxon>
        <taxon>Anaerosporomusa</taxon>
    </lineage>
</organism>
<dbReference type="Gene3D" id="1.10.3210.10">
    <property type="entry name" value="Hypothetical protein af1432"/>
    <property type="match status" value="1"/>
</dbReference>
<keyword evidence="3" id="KW-1185">Reference proteome</keyword>
<dbReference type="EMBL" id="LSGP01000001">
    <property type="protein sequence ID" value="KYZ78147.1"/>
    <property type="molecule type" value="Genomic_DNA"/>
</dbReference>
<dbReference type="Proteomes" id="UP000076268">
    <property type="component" value="Unassembled WGS sequence"/>
</dbReference>
<evidence type="ECO:0000259" key="1">
    <source>
        <dbReference type="Pfam" id="PF01966"/>
    </source>
</evidence>
<reference evidence="2 3" key="1">
    <citation type="submission" date="2016-02" db="EMBL/GenBank/DDBJ databases">
        <title>Anaerosporomusa subterraneum gen. nov., sp. nov., a spore-forming obligate anaerobe isolated from saprolite.</title>
        <authorList>
            <person name="Choi J.K."/>
            <person name="Shah M."/>
            <person name="Yee N."/>
        </authorList>
    </citation>
    <scope>NUCLEOTIDE SEQUENCE [LARGE SCALE GENOMIC DNA]</scope>
    <source>
        <strain evidence="2 3">RU4</strain>
    </source>
</reference>